<dbReference type="Proteomes" id="UP000093069">
    <property type="component" value="Chromosome I"/>
</dbReference>
<dbReference type="EMBL" id="LN999010">
    <property type="protein sequence ID" value="CUX78635.1"/>
    <property type="molecule type" value="Genomic_DNA"/>
</dbReference>
<proteinExistence type="predicted"/>
<protein>
    <submittedName>
        <fullName evidence="1">Uncharacterized protein</fullName>
    </submittedName>
</protein>
<gene>
    <name evidence="1" type="ORF">CHITON_1856</name>
</gene>
<reference evidence="2" key="1">
    <citation type="submission" date="2016-01" db="EMBL/GenBank/DDBJ databases">
        <authorList>
            <person name="Vorgias C.E."/>
        </authorList>
    </citation>
    <scope>NUCLEOTIDE SEQUENCE [LARGE SCALE GENOMIC DNA]</scope>
</reference>
<sequence>MKRYSAAEGFDLATPTPIIIPKEKIPISRPNNFNFLLICTPPAPS</sequence>
<dbReference type="AlphaFoldDB" id="A0A160VU16"/>
<dbReference type="KEGG" id="tch:CHITON_1856"/>
<evidence type="ECO:0000313" key="2">
    <source>
        <dbReference type="Proteomes" id="UP000093069"/>
    </source>
</evidence>
<organism evidence="1 2">
    <name type="scientific">Thermococcus chitonophagus</name>
    <dbReference type="NCBI Taxonomy" id="54262"/>
    <lineage>
        <taxon>Archaea</taxon>
        <taxon>Methanobacteriati</taxon>
        <taxon>Methanobacteriota</taxon>
        <taxon>Thermococci</taxon>
        <taxon>Thermococcales</taxon>
        <taxon>Thermococcaceae</taxon>
        <taxon>Thermococcus</taxon>
    </lineage>
</organism>
<evidence type="ECO:0000313" key="1">
    <source>
        <dbReference type="EMBL" id="CUX78635.1"/>
    </source>
</evidence>
<accession>A0A160VU16</accession>
<name>A0A160VU16_9EURY</name>